<evidence type="ECO:0000256" key="7">
    <source>
        <dbReference type="SAM" id="MobiDB-lite"/>
    </source>
</evidence>
<dbReference type="Proteomes" id="UP000290189">
    <property type="component" value="Unassembled WGS sequence"/>
</dbReference>
<dbReference type="GO" id="GO:0006508">
    <property type="term" value="P:proteolysis"/>
    <property type="evidence" value="ECO:0007669"/>
    <property type="project" value="UniProtKB-KW"/>
</dbReference>
<dbReference type="PROSITE" id="PS50235">
    <property type="entry name" value="USP_3"/>
    <property type="match status" value="1"/>
</dbReference>
<dbReference type="InterPro" id="IPR018200">
    <property type="entry name" value="USP_CS"/>
</dbReference>
<geneLocation type="mitochondrion" evidence="9"/>
<proteinExistence type="predicted"/>
<keyword evidence="6" id="KW-0788">Thiol protease</keyword>
<evidence type="ECO:0000256" key="3">
    <source>
        <dbReference type="ARBA" id="ARBA00022670"/>
    </source>
</evidence>
<dbReference type="InterPro" id="IPR028889">
    <property type="entry name" value="USP"/>
</dbReference>
<dbReference type="GO" id="GO:0005829">
    <property type="term" value="C:cytosol"/>
    <property type="evidence" value="ECO:0007669"/>
    <property type="project" value="TreeGrafter"/>
</dbReference>
<dbReference type="PANTHER" id="PTHR24006">
    <property type="entry name" value="UBIQUITIN CARBOXYL-TERMINAL HYDROLASE"/>
    <property type="match status" value="1"/>
</dbReference>
<keyword evidence="3" id="KW-0645">Protease</keyword>
<keyword evidence="9" id="KW-0496">Mitochondrion</keyword>
<evidence type="ECO:0000313" key="10">
    <source>
        <dbReference type="Proteomes" id="UP000290189"/>
    </source>
</evidence>
<dbReference type="Pfam" id="PF00443">
    <property type="entry name" value="UCH"/>
    <property type="match status" value="1"/>
</dbReference>
<dbReference type="AlphaFoldDB" id="A0A3P3XZG3"/>
<evidence type="ECO:0000256" key="1">
    <source>
        <dbReference type="ARBA" id="ARBA00000707"/>
    </source>
</evidence>
<dbReference type="InterPro" id="IPR050164">
    <property type="entry name" value="Peptidase_C19"/>
</dbReference>
<dbReference type="CDD" id="cd02257">
    <property type="entry name" value="Peptidase_C19"/>
    <property type="match status" value="1"/>
</dbReference>
<evidence type="ECO:0000256" key="6">
    <source>
        <dbReference type="ARBA" id="ARBA00022807"/>
    </source>
</evidence>
<sequence>MYYILPAFSDRSLGRPNTDSGFGVPTLCRETTAPGAWLHWVTLTQCGMVGTRGGVREQRPMYAGLEIESDDADSGTEEQRDEVVSDFPDIRAELSRPFDSTEWQTKFRVRGLLNQRNNCFLNACLQALLACNNFRAFLRRLSQVIPYLDVVTTPVCLALHLLFQEWGSKDTGLYDAEFPGLSQKQTGRRRSGKKKAETAQPSLPLSAGVVQSPIYPTSFEETINRFSQNCLGRHEDAHEFLSFLIDEAHEELVKLGSEMRSGPDSLAETISELGFTAVVSSKRGRRPVVVDMQDSLISRVFGGKLRVSLSKQRETHQVVPFFSLALPIDAHRISTVNEALAAFSARSYIRGVRQALQLKRFAYDAGSAIKIDRHIGFEETLQLPDVCLVPALQSAPRTYHLRCIVVHVGKEHSHGHYTASVRDDKGGWLSIDDDRISQTDWKTVRKQQAYMLLYELKC</sequence>
<dbReference type="GO" id="GO:0016579">
    <property type="term" value="P:protein deubiquitination"/>
    <property type="evidence" value="ECO:0007669"/>
    <property type="project" value="InterPro"/>
</dbReference>
<gene>
    <name evidence="9" type="ORF">PLBR_LOCUS556</name>
</gene>
<feature type="region of interest" description="Disordered" evidence="7">
    <location>
        <begin position="183"/>
        <end position="202"/>
    </location>
</feature>
<dbReference type="EC" id="3.4.19.12" evidence="2"/>
<dbReference type="PROSITE" id="PS00973">
    <property type="entry name" value="USP_2"/>
    <property type="match status" value="1"/>
</dbReference>
<evidence type="ECO:0000259" key="8">
    <source>
        <dbReference type="PROSITE" id="PS50235"/>
    </source>
</evidence>
<reference evidence="9 10" key="1">
    <citation type="submission" date="2018-03" db="EMBL/GenBank/DDBJ databases">
        <authorList>
            <person name="Fogelqvist J."/>
        </authorList>
    </citation>
    <scope>NUCLEOTIDE SEQUENCE [LARGE SCALE GENOMIC DNA]</scope>
</reference>
<name>A0A3P3XZG3_PLABS</name>
<evidence type="ECO:0000256" key="4">
    <source>
        <dbReference type="ARBA" id="ARBA00022786"/>
    </source>
</evidence>
<dbReference type="InterPro" id="IPR001394">
    <property type="entry name" value="Peptidase_C19_UCH"/>
</dbReference>
<dbReference type="PANTHER" id="PTHR24006:SF687">
    <property type="entry name" value="UBIQUITIN CARBOXYL-TERMINAL HYDROLASE 10"/>
    <property type="match status" value="1"/>
</dbReference>
<organism evidence="9 10">
    <name type="scientific">Plasmodiophora brassicae</name>
    <name type="common">Clubroot disease agent</name>
    <dbReference type="NCBI Taxonomy" id="37360"/>
    <lineage>
        <taxon>Eukaryota</taxon>
        <taxon>Sar</taxon>
        <taxon>Rhizaria</taxon>
        <taxon>Endomyxa</taxon>
        <taxon>Phytomyxea</taxon>
        <taxon>Plasmodiophorida</taxon>
        <taxon>Plasmodiophoridae</taxon>
        <taxon>Plasmodiophora</taxon>
    </lineage>
</organism>
<accession>A0A3P3XZG3</accession>
<feature type="domain" description="USP" evidence="8">
    <location>
        <begin position="110"/>
        <end position="457"/>
    </location>
</feature>
<dbReference type="Gene3D" id="3.90.70.10">
    <property type="entry name" value="Cysteine proteinases"/>
    <property type="match status" value="1"/>
</dbReference>
<evidence type="ECO:0000313" key="9">
    <source>
        <dbReference type="EMBL" id="SPQ93341.1"/>
    </source>
</evidence>
<dbReference type="GO" id="GO:0004843">
    <property type="term" value="F:cysteine-type deubiquitinase activity"/>
    <property type="evidence" value="ECO:0007669"/>
    <property type="project" value="UniProtKB-EC"/>
</dbReference>
<keyword evidence="4" id="KW-0833">Ubl conjugation pathway</keyword>
<protein>
    <recommendedName>
        <fullName evidence="2">ubiquitinyl hydrolase 1</fullName>
        <ecNumber evidence="2">3.4.19.12</ecNumber>
    </recommendedName>
</protein>
<keyword evidence="5" id="KW-0378">Hydrolase</keyword>
<dbReference type="GO" id="GO:0005634">
    <property type="term" value="C:nucleus"/>
    <property type="evidence" value="ECO:0007669"/>
    <property type="project" value="TreeGrafter"/>
</dbReference>
<dbReference type="EMBL" id="OVEO01000001">
    <property type="protein sequence ID" value="SPQ93341.1"/>
    <property type="molecule type" value="Genomic_DNA"/>
</dbReference>
<dbReference type="InterPro" id="IPR038765">
    <property type="entry name" value="Papain-like_cys_pep_sf"/>
</dbReference>
<dbReference type="SUPFAM" id="SSF54001">
    <property type="entry name" value="Cysteine proteinases"/>
    <property type="match status" value="1"/>
</dbReference>
<comment type="catalytic activity">
    <reaction evidence="1">
        <text>Thiol-dependent hydrolysis of ester, thioester, amide, peptide and isopeptide bonds formed by the C-terminal Gly of ubiquitin (a 76-residue protein attached to proteins as an intracellular targeting signal).</text>
        <dbReference type="EC" id="3.4.19.12"/>
    </reaction>
</comment>
<evidence type="ECO:0000256" key="5">
    <source>
        <dbReference type="ARBA" id="ARBA00022801"/>
    </source>
</evidence>
<evidence type="ECO:0000256" key="2">
    <source>
        <dbReference type="ARBA" id="ARBA00012759"/>
    </source>
</evidence>